<keyword evidence="3" id="KW-1185">Reference proteome</keyword>
<evidence type="ECO:0000313" key="3">
    <source>
        <dbReference type="Proteomes" id="UP001345963"/>
    </source>
</evidence>
<evidence type="ECO:0000256" key="1">
    <source>
        <dbReference type="SAM" id="SignalP"/>
    </source>
</evidence>
<feature type="chain" id="PRO_5046669256" evidence="1">
    <location>
        <begin position="22"/>
        <end position="180"/>
    </location>
</feature>
<dbReference type="Proteomes" id="UP001345963">
    <property type="component" value="Unassembled WGS sequence"/>
</dbReference>
<comment type="caution">
    <text evidence="2">The sequence shown here is derived from an EMBL/GenBank/DDBJ whole genome shotgun (WGS) entry which is preliminary data.</text>
</comment>
<protein>
    <submittedName>
        <fullName evidence="2">Uncharacterized protein</fullName>
    </submittedName>
</protein>
<dbReference type="EMBL" id="JAHUTI010029530">
    <property type="protein sequence ID" value="MED6241009.1"/>
    <property type="molecule type" value="Genomic_DNA"/>
</dbReference>
<name>A0ABU7ASI8_9TELE</name>
<organism evidence="2 3">
    <name type="scientific">Ataeniobius toweri</name>
    <dbReference type="NCBI Taxonomy" id="208326"/>
    <lineage>
        <taxon>Eukaryota</taxon>
        <taxon>Metazoa</taxon>
        <taxon>Chordata</taxon>
        <taxon>Craniata</taxon>
        <taxon>Vertebrata</taxon>
        <taxon>Euteleostomi</taxon>
        <taxon>Actinopterygii</taxon>
        <taxon>Neopterygii</taxon>
        <taxon>Teleostei</taxon>
        <taxon>Neoteleostei</taxon>
        <taxon>Acanthomorphata</taxon>
        <taxon>Ovalentaria</taxon>
        <taxon>Atherinomorphae</taxon>
        <taxon>Cyprinodontiformes</taxon>
        <taxon>Goodeidae</taxon>
        <taxon>Ataeniobius</taxon>
    </lineage>
</organism>
<proteinExistence type="predicted"/>
<accession>A0ABU7ASI8</accession>
<reference evidence="2 3" key="1">
    <citation type="submission" date="2021-07" db="EMBL/GenBank/DDBJ databases">
        <authorList>
            <person name="Palmer J.M."/>
        </authorList>
    </citation>
    <scope>NUCLEOTIDE SEQUENCE [LARGE SCALE GENOMIC DNA]</scope>
    <source>
        <strain evidence="2 3">AT_MEX2019</strain>
        <tissue evidence="2">Muscle</tissue>
    </source>
</reference>
<evidence type="ECO:0000313" key="2">
    <source>
        <dbReference type="EMBL" id="MED6241009.1"/>
    </source>
</evidence>
<gene>
    <name evidence="2" type="ORF">ATANTOWER_012394</name>
</gene>
<sequence length="180" mass="20103">MLLSGHRITSSLMILLLKVCRISINLEEYKKVELSALQCLSVNLCEILKSWFHVLATISSGSSPQFWILPQPKSNLRRNLVCFNLQLTAQYPLRQISEPCSPSTNCSPKTHQINSSQVLLIRISTVYTHQSLCRSAHHHPGQFACSAACSVLPGSASFLHANLYSSNVLCLQSQFQFNFP</sequence>
<feature type="signal peptide" evidence="1">
    <location>
        <begin position="1"/>
        <end position="21"/>
    </location>
</feature>
<keyword evidence="1" id="KW-0732">Signal</keyword>